<evidence type="ECO:0000313" key="3">
    <source>
        <dbReference type="Proteomes" id="UP000287651"/>
    </source>
</evidence>
<proteinExistence type="predicted"/>
<evidence type="ECO:0000256" key="1">
    <source>
        <dbReference type="SAM" id="MobiDB-lite"/>
    </source>
</evidence>
<dbReference type="AlphaFoldDB" id="A0A427AI68"/>
<dbReference type="EMBL" id="AMZH03002328">
    <property type="protein sequence ID" value="RRT75963.1"/>
    <property type="molecule type" value="Genomic_DNA"/>
</dbReference>
<accession>A0A427AI68</accession>
<feature type="region of interest" description="Disordered" evidence="1">
    <location>
        <begin position="46"/>
        <end position="77"/>
    </location>
</feature>
<feature type="compositionally biased region" description="Basic and acidic residues" evidence="1">
    <location>
        <begin position="54"/>
        <end position="77"/>
    </location>
</feature>
<organism evidence="2 3">
    <name type="scientific">Ensete ventricosum</name>
    <name type="common">Abyssinian banana</name>
    <name type="synonym">Musa ensete</name>
    <dbReference type="NCBI Taxonomy" id="4639"/>
    <lineage>
        <taxon>Eukaryota</taxon>
        <taxon>Viridiplantae</taxon>
        <taxon>Streptophyta</taxon>
        <taxon>Embryophyta</taxon>
        <taxon>Tracheophyta</taxon>
        <taxon>Spermatophyta</taxon>
        <taxon>Magnoliopsida</taxon>
        <taxon>Liliopsida</taxon>
        <taxon>Zingiberales</taxon>
        <taxon>Musaceae</taxon>
        <taxon>Ensete</taxon>
    </lineage>
</organism>
<evidence type="ECO:0000313" key="2">
    <source>
        <dbReference type="EMBL" id="RRT75963.1"/>
    </source>
</evidence>
<reference evidence="2 3" key="1">
    <citation type="journal article" date="2014" name="Agronomy (Basel)">
        <title>A Draft Genome Sequence for Ensete ventricosum, the Drought-Tolerant Tree Against Hunger.</title>
        <authorList>
            <person name="Harrison J."/>
            <person name="Moore K.A."/>
            <person name="Paszkiewicz K."/>
            <person name="Jones T."/>
            <person name="Grant M."/>
            <person name="Ambacheew D."/>
            <person name="Muzemil S."/>
            <person name="Studholme D.J."/>
        </authorList>
    </citation>
    <scope>NUCLEOTIDE SEQUENCE [LARGE SCALE GENOMIC DNA]</scope>
</reference>
<name>A0A427AI68_ENSVE</name>
<gene>
    <name evidence="2" type="ORF">B296_00030704</name>
</gene>
<sequence length="89" mass="10263">MRGDVLRIIQHVVDEIIISTAVLAVHPRLPAVEIVIHRLEIDRVMHPSCGGNRSKQEGERNRFGVADGGDRSRDRERGKIDRIRRRLEY</sequence>
<protein>
    <submittedName>
        <fullName evidence="2">Uncharacterized protein</fullName>
    </submittedName>
</protein>
<comment type="caution">
    <text evidence="2">The sequence shown here is derived from an EMBL/GenBank/DDBJ whole genome shotgun (WGS) entry which is preliminary data.</text>
</comment>
<dbReference type="Proteomes" id="UP000287651">
    <property type="component" value="Unassembled WGS sequence"/>
</dbReference>